<evidence type="ECO:0000313" key="2">
    <source>
        <dbReference type="Proteomes" id="UP001364764"/>
    </source>
</evidence>
<gene>
    <name evidence="1" type="ORF">V6668_32060</name>
</gene>
<keyword evidence="1" id="KW-0614">Plasmid</keyword>
<dbReference type="EMBL" id="CP145894">
    <property type="protein sequence ID" value="WWP24110.1"/>
    <property type="molecule type" value="Genomic_DNA"/>
</dbReference>
<dbReference type="RefSeq" id="WP_338709199.1">
    <property type="nucleotide sequence ID" value="NZ_CP145894.1"/>
</dbReference>
<organism evidence="1 2">
    <name type="scientific">Paenibacillus amylolyticus</name>
    <dbReference type="NCBI Taxonomy" id="1451"/>
    <lineage>
        <taxon>Bacteria</taxon>
        <taxon>Bacillati</taxon>
        <taxon>Bacillota</taxon>
        <taxon>Bacilli</taxon>
        <taxon>Bacillales</taxon>
        <taxon>Paenibacillaceae</taxon>
        <taxon>Paenibacillus</taxon>
    </lineage>
</organism>
<accession>A0ABD8B2P4</accession>
<dbReference type="GeneID" id="93480211"/>
<protein>
    <submittedName>
        <fullName evidence="1">Uncharacterized protein</fullName>
    </submittedName>
</protein>
<reference evidence="1 2" key="1">
    <citation type="submission" date="2024-02" db="EMBL/GenBank/DDBJ databases">
        <title>Complete sequences of two Paenibacillus sp. strains and one Lysinibacillus strain isolated from the environment on STAA medium highlight biotechnological potential.</title>
        <authorList>
            <person name="Attere S.A."/>
            <person name="Piche L.C."/>
            <person name="Intertaglia L."/>
            <person name="Lami R."/>
            <person name="Charette S.J."/>
            <person name="Vincent A.T."/>
        </authorList>
    </citation>
    <scope>NUCLEOTIDE SEQUENCE [LARGE SCALE GENOMIC DNA]</scope>
    <source>
        <strain evidence="1 2">Y5S-7</strain>
        <plasmid evidence="1 2">pY5S7-2</plasmid>
    </source>
</reference>
<evidence type="ECO:0000313" key="1">
    <source>
        <dbReference type="EMBL" id="WWP24110.1"/>
    </source>
</evidence>
<proteinExistence type="predicted"/>
<name>A0ABD8B2P4_PAEAM</name>
<dbReference type="AlphaFoldDB" id="A0ABD8B2P4"/>
<dbReference type="Proteomes" id="UP001364764">
    <property type="component" value="Plasmid pY5S7-2"/>
</dbReference>
<sequence length="62" mass="7521">MAGIPIKRRLSRFYRHREDGDEVFAIAECRDGNVYYNPIDGRGELEKMLSQQFYMEYEWIQE</sequence>
<geneLocation type="plasmid" evidence="1 2">
    <name>pY5S7-2</name>
</geneLocation>